<keyword evidence="1" id="KW-1133">Transmembrane helix</keyword>
<reference evidence="3" key="1">
    <citation type="submission" date="2016-10" db="EMBL/GenBank/DDBJ databases">
        <authorList>
            <person name="Varghese N."/>
            <person name="Submissions S."/>
        </authorList>
    </citation>
    <scope>NUCLEOTIDE SEQUENCE [LARGE SCALE GENOMIC DNA]</scope>
    <source>
        <strain evidence="3">CGMCC 1.10683</strain>
    </source>
</reference>
<evidence type="ECO:0000256" key="1">
    <source>
        <dbReference type="SAM" id="Phobius"/>
    </source>
</evidence>
<feature type="transmembrane region" description="Helical" evidence="1">
    <location>
        <begin position="74"/>
        <end position="93"/>
    </location>
</feature>
<dbReference type="STRING" id="871741.SAMN05192570_1549"/>
<gene>
    <name evidence="2" type="ORF">SAMN05192570_1549</name>
</gene>
<keyword evidence="3" id="KW-1185">Reference proteome</keyword>
<dbReference type="OrthoDB" id="7205793at2"/>
<organism evidence="2 3">
    <name type="scientific">Brevundimonas viscosa</name>
    <dbReference type="NCBI Taxonomy" id="871741"/>
    <lineage>
        <taxon>Bacteria</taxon>
        <taxon>Pseudomonadati</taxon>
        <taxon>Pseudomonadota</taxon>
        <taxon>Alphaproteobacteria</taxon>
        <taxon>Caulobacterales</taxon>
        <taxon>Caulobacteraceae</taxon>
        <taxon>Brevundimonas</taxon>
    </lineage>
</organism>
<evidence type="ECO:0000313" key="3">
    <source>
        <dbReference type="Proteomes" id="UP000198788"/>
    </source>
</evidence>
<feature type="transmembrane region" description="Helical" evidence="1">
    <location>
        <begin position="99"/>
        <end position="121"/>
    </location>
</feature>
<name>A0A1I6Q458_9CAUL</name>
<feature type="transmembrane region" description="Helical" evidence="1">
    <location>
        <begin position="34"/>
        <end position="54"/>
    </location>
</feature>
<dbReference type="Proteomes" id="UP000198788">
    <property type="component" value="Unassembled WGS sequence"/>
</dbReference>
<sequence>MNRNVNVLLAVTSVLALTLVTASAIVSARPEQAPIYLGASLFSALGFMLLNGLWMHSRKRKPKPLIDRHAPVTVIMAMVFPLAIILSAVLPLIAPTGDYGLMLIMAGIWTGLTLQSARAALRPPA</sequence>
<dbReference type="RefSeq" id="WP_092308435.1">
    <property type="nucleotide sequence ID" value="NZ_FOZV01000002.1"/>
</dbReference>
<keyword evidence="1" id="KW-0812">Transmembrane</keyword>
<protein>
    <submittedName>
        <fullName evidence="2">Uncharacterized protein</fullName>
    </submittedName>
</protein>
<dbReference type="EMBL" id="FOZV01000002">
    <property type="protein sequence ID" value="SFS47212.1"/>
    <property type="molecule type" value="Genomic_DNA"/>
</dbReference>
<dbReference type="AlphaFoldDB" id="A0A1I6Q458"/>
<evidence type="ECO:0000313" key="2">
    <source>
        <dbReference type="EMBL" id="SFS47212.1"/>
    </source>
</evidence>
<accession>A0A1I6Q458</accession>
<proteinExistence type="predicted"/>
<keyword evidence="1" id="KW-0472">Membrane</keyword>